<evidence type="ECO:0000313" key="10">
    <source>
        <dbReference type="Proteomes" id="UP001497497"/>
    </source>
</evidence>
<feature type="transmembrane region" description="Helical" evidence="7">
    <location>
        <begin position="41"/>
        <end position="63"/>
    </location>
</feature>
<evidence type="ECO:0000256" key="2">
    <source>
        <dbReference type="ARBA" id="ARBA00022475"/>
    </source>
</evidence>
<evidence type="ECO:0000256" key="4">
    <source>
        <dbReference type="ARBA" id="ARBA00022989"/>
    </source>
</evidence>
<evidence type="ECO:0000256" key="6">
    <source>
        <dbReference type="ARBA" id="ARBA00023170"/>
    </source>
</evidence>
<name>A0AAV2IGN1_LYMST</name>
<comment type="caution">
    <text evidence="9">The sequence shown here is derived from an EMBL/GenBank/DDBJ whole genome shotgun (WGS) entry which is preliminary data.</text>
</comment>
<sequence>MLFIIPVAAMTYIFVQIRRRLWGSSIGVTTNVRKKRSVIRFLAFDILVFVLCWLPFYMVDIVSDSVKLILGNVEDDEVDENQVYVLLRFFFIILALSNSFLNPLIYAFFNKNFMNEVRLMLSKSWCGTCALNRVVPVNTDETQASGLPEEPVIITT</sequence>
<dbReference type="SUPFAM" id="SSF81321">
    <property type="entry name" value="Family A G protein-coupled receptor-like"/>
    <property type="match status" value="1"/>
</dbReference>
<feature type="domain" description="G-protein coupled receptors family 1 profile" evidence="8">
    <location>
        <begin position="1"/>
        <end position="106"/>
    </location>
</feature>
<evidence type="ECO:0000256" key="7">
    <source>
        <dbReference type="SAM" id="Phobius"/>
    </source>
</evidence>
<gene>
    <name evidence="9" type="ORF">GSLYS_00018259001</name>
</gene>
<organism evidence="9 10">
    <name type="scientific">Lymnaea stagnalis</name>
    <name type="common">Great pond snail</name>
    <name type="synonym">Helix stagnalis</name>
    <dbReference type="NCBI Taxonomy" id="6523"/>
    <lineage>
        <taxon>Eukaryota</taxon>
        <taxon>Metazoa</taxon>
        <taxon>Spiralia</taxon>
        <taxon>Lophotrochozoa</taxon>
        <taxon>Mollusca</taxon>
        <taxon>Gastropoda</taxon>
        <taxon>Heterobranchia</taxon>
        <taxon>Euthyneura</taxon>
        <taxon>Panpulmonata</taxon>
        <taxon>Hygrophila</taxon>
        <taxon>Lymnaeoidea</taxon>
        <taxon>Lymnaeidae</taxon>
        <taxon>Lymnaea</taxon>
    </lineage>
</organism>
<feature type="transmembrane region" description="Helical" evidence="7">
    <location>
        <begin position="83"/>
        <end position="109"/>
    </location>
</feature>
<dbReference type="PANTHER" id="PTHR24241:SF76">
    <property type="entry name" value="NEUROPEPTIDE SIFAMIDE RECEPTOR"/>
    <property type="match status" value="1"/>
</dbReference>
<keyword evidence="3 7" id="KW-0812">Transmembrane</keyword>
<keyword evidence="2" id="KW-1003">Cell membrane</keyword>
<dbReference type="GO" id="GO:0032870">
    <property type="term" value="P:cellular response to hormone stimulus"/>
    <property type="evidence" value="ECO:0007669"/>
    <property type="project" value="TreeGrafter"/>
</dbReference>
<keyword evidence="5 7" id="KW-0472">Membrane</keyword>
<keyword evidence="4 7" id="KW-1133">Transmembrane helix</keyword>
<dbReference type="Pfam" id="PF00001">
    <property type="entry name" value="7tm_1"/>
    <property type="match status" value="1"/>
</dbReference>
<accession>A0AAV2IGN1</accession>
<dbReference type="GO" id="GO:0042277">
    <property type="term" value="F:peptide binding"/>
    <property type="evidence" value="ECO:0007669"/>
    <property type="project" value="TreeGrafter"/>
</dbReference>
<dbReference type="GO" id="GO:0005886">
    <property type="term" value="C:plasma membrane"/>
    <property type="evidence" value="ECO:0007669"/>
    <property type="project" value="UniProtKB-SubCell"/>
</dbReference>
<evidence type="ECO:0000313" key="9">
    <source>
        <dbReference type="EMBL" id="CAL1544776.1"/>
    </source>
</evidence>
<comment type="subcellular location">
    <subcellularLocation>
        <location evidence="1">Cell membrane</location>
        <topology evidence="1">Multi-pass membrane protein</topology>
    </subcellularLocation>
</comment>
<reference evidence="9 10" key="1">
    <citation type="submission" date="2024-04" db="EMBL/GenBank/DDBJ databases">
        <authorList>
            <consortium name="Genoscope - CEA"/>
            <person name="William W."/>
        </authorList>
    </citation>
    <scope>NUCLEOTIDE SEQUENCE [LARGE SCALE GENOMIC DNA]</scope>
</reference>
<protein>
    <recommendedName>
        <fullName evidence="8">G-protein coupled receptors family 1 profile domain-containing protein</fullName>
    </recommendedName>
</protein>
<dbReference type="InterPro" id="IPR017452">
    <property type="entry name" value="GPCR_Rhodpsn_7TM"/>
</dbReference>
<evidence type="ECO:0000256" key="5">
    <source>
        <dbReference type="ARBA" id="ARBA00023136"/>
    </source>
</evidence>
<dbReference type="InterPro" id="IPR000276">
    <property type="entry name" value="GPCR_Rhodpsn"/>
</dbReference>
<evidence type="ECO:0000256" key="1">
    <source>
        <dbReference type="ARBA" id="ARBA00004651"/>
    </source>
</evidence>
<proteinExistence type="predicted"/>
<evidence type="ECO:0000259" key="8">
    <source>
        <dbReference type="PROSITE" id="PS50262"/>
    </source>
</evidence>
<evidence type="ECO:0000256" key="3">
    <source>
        <dbReference type="ARBA" id="ARBA00022692"/>
    </source>
</evidence>
<dbReference type="PANTHER" id="PTHR24241">
    <property type="entry name" value="NEUROPEPTIDE RECEPTOR-RELATED G-PROTEIN COUPLED RECEPTOR"/>
    <property type="match status" value="1"/>
</dbReference>
<dbReference type="AlphaFoldDB" id="A0AAV2IGN1"/>
<dbReference type="Proteomes" id="UP001497497">
    <property type="component" value="Unassembled WGS sequence"/>
</dbReference>
<dbReference type="PROSITE" id="PS50262">
    <property type="entry name" value="G_PROTEIN_RECEP_F1_2"/>
    <property type="match status" value="1"/>
</dbReference>
<dbReference type="Gene3D" id="1.20.1070.10">
    <property type="entry name" value="Rhodopsin 7-helix transmembrane proteins"/>
    <property type="match status" value="1"/>
</dbReference>
<dbReference type="GO" id="GO:0004930">
    <property type="term" value="F:G protein-coupled receptor activity"/>
    <property type="evidence" value="ECO:0007669"/>
    <property type="project" value="InterPro"/>
</dbReference>
<dbReference type="PRINTS" id="PR00237">
    <property type="entry name" value="GPCRRHODOPSN"/>
</dbReference>
<dbReference type="EMBL" id="CAXITT010000644">
    <property type="protein sequence ID" value="CAL1544776.1"/>
    <property type="molecule type" value="Genomic_DNA"/>
</dbReference>
<keyword evidence="10" id="KW-1185">Reference proteome</keyword>
<keyword evidence="6" id="KW-0675">Receptor</keyword>